<sequence>MITPRNQDATNRSTSEVYLRKPYGIEPRSDAGTESCRDLESLSKVYSPLASDFLNIHEKYNSKKQAFISAWAVRPIPNWSVVFKLQDELQKLKDQLHNAYNNLNEETKYGPAVEDESLEGKEVQKMRQKIQDFHTLGLLCGKENNQWLDSTYEDYFKQYNAFREELQRSDEYEAAKANQKGSKGDVTDQHKIE</sequence>
<gene>
    <name evidence="3" type="ORF">K491DRAFT_722685</name>
</gene>
<evidence type="ECO:0000256" key="1">
    <source>
        <dbReference type="SAM" id="Coils"/>
    </source>
</evidence>
<evidence type="ECO:0000313" key="4">
    <source>
        <dbReference type="Proteomes" id="UP000799324"/>
    </source>
</evidence>
<keyword evidence="4" id="KW-1185">Reference proteome</keyword>
<protein>
    <submittedName>
        <fullName evidence="3">Uncharacterized protein</fullName>
    </submittedName>
</protein>
<name>A0A6A6SMY7_9PLEO</name>
<accession>A0A6A6SMY7</accession>
<dbReference type="AlphaFoldDB" id="A0A6A6SMY7"/>
<dbReference type="EMBL" id="MU004545">
    <property type="protein sequence ID" value="KAF2648327.1"/>
    <property type="molecule type" value="Genomic_DNA"/>
</dbReference>
<feature type="coiled-coil region" evidence="1">
    <location>
        <begin position="82"/>
        <end position="109"/>
    </location>
</feature>
<evidence type="ECO:0000313" key="3">
    <source>
        <dbReference type="EMBL" id="KAF2648327.1"/>
    </source>
</evidence>
<dbReference type="Proteomes" id="UP000799324">
    <property type="component" value="Unassembled WGS sequence"/>
</dbReference>
<reference evidence="3" key="1">
    <citation type="journal article" date="2020" name="Stud. Mycol.">
        <title>101 Dothideomycetes genomes: a test case for predicting lifestyles and emergence of pathogens.</title>
        <authorList>
            <person name="Haridas S."/>
            <person name="Albert R."/>
            <person name="Binder M."/>
            <person name="Bloem J."/>
            <person name="Labutti K."/>
            <person name="Salamov A."/>
            <person name="Andreopoulos B."/>
            <person name="Baker S."/>
            <person name="Barry K."/>
            <person name="Bills G."/>
            <person name="Bluhm B."/>
            <person name="Cannon C."/>
            <person name="Castanera R."/>
            <person name="Culley D."/>
            <person name="Daum C."/>
            <person name="Ezra D."/>
            <person name="Gonzalez J."/>
            <person name="Henrissat B."/>
            <person name="Kuo A."/>
            <person name="Liang C."/>
            <person name="Lipzen A."/>
            <person name="Lutzoni F."/>
            <person name="Magnuson J."/>
            <person name="Mondo S."/>
            <person name="Nolan M."/>
            <person name="Ohm R."/>
            <person name="Pangilinan J."/>
            <person name="Park H.-J."/>
            <person name="Ramirez L."/>
            <person name="Alfaro M."/>
            <person name="Sun H."/>
            <person name="Tritt A."/>
            <person name="Yoshinaga Y."/>
            <person name="Zwiers L.-H."/>
            <person name="Turgeon B."/>
            <person name="Goodwin S."/>
            <person name="Spatafora J."/>
            <person name="Crous P."/>
            <person name="Grigoriev I."/>
        </authorList>
    </citation>
    <scope>NUCLEOTIDE SEQUENCE</scope>
    <source>
        <strain evidence="3">CBS 122681</strain>
    </source>
</reference>
<feature type="compositionally biased region" description="Basic and acidic residues" evidence="2">
    <location>
        <begin position="182"/>
        <end position="193"/>
    </location>
</feature>
<organism evidence="3 4">
    <name type="scientific">Lophiostoma macrostomum CBS 122681</name>
    <dbReference type="NCBI Taxonomy" id="1314788"/>
    <lineage>
        <taxon>Eukaryota</taxon>
        <taxon>Fungi</taxon>
        <taxon>Dikarya</taxon>
        <taxon>Ascomycota</taxon>
        <taxon>Pezizomycotina</taxon>
        <taxon>Dothideomycetes</taxon>
        <taxon>Pleosporomycetidae</taxon>
        <taxon>Pleosporales</taxon>
        <taxon>Lophiostomataceae</taxon>
        <taxon>Lophiostoma</taxon>
    </lineage>
</organism>
<proteinExistence type="predicted"/>
<feature type="region of interest" description="Disordered" evidence="2">
    <location>
        <begin position="172"/>
        <end position="193"/>
    </location>
</feature>
<evidence type="ECO:0000256" key="2">
    <source>
        <dbReference type="SAM" id="MobiDB-lite"/>
    </source>
</evidence>
<keyword evidence="1" id="KW-0175">Coiled coil</keyword>